<evidence type="ECO:0000313" key="2">
    <source>
        <dbReference type="EMBL" id="SSY71107.1"/>
    </source>
</evidence>
<keyword evidence="1" id="KW-1133">Transmembrane helix</keyword>
<dbReference type="STRING" id="1120980.GCA_000745955_02002"/>
<protein>
    <submittedName>
        <fullName evidence="2">Uncharacterized protein</fullName>
    </submittedName>
</protein>
<evidence type="ECO:0000256" key="1">
    <source>
        <dbReference type="SAM" id="Phobius"/>
    </source>
</evidence>
<keyword evidence="1" id="KW-0812">Transmembrane</keyword>
<evidence type="ECO:0000313" key="3">
    <source>
        <dbReference type="Proteomes" id="UP000254209"/>
    </source>
</evidence>
<feature type="transmembrane region" description="Helical" evidence="1">
    <location>
        <begin position="71"/>
        <end position="90"/>
    </location>
</feature>
<dbReference type="AlphaFoldDB" id="A0A376BMU9"/>
<sequence>MVVQLNQENQGEMTVAQTVARLLQQLDSQENIDVIEFSQQQYFAPIYSREWYKMQVYRQACEVLSAGAADVFSVLFIILFLLIFVPIYWLPAVQKYLLKKLPFNPLVRVDFAQRQITFWQNHQCIQKIELGLASSILYQKRAWLFSNCNQFITLKIYDKNAKEHIIWEMETAASFGKSNPHFIKQIDDLVEKIAQKMNLNVYREA</sequence>
<name>A0A376BMU9_9NEIS</name>
<organism evidence="2 3">
    <name type="scientific">Alysiella crassa</name>
    <dbReference type="NCBI Taxonomy" id="153491"/>
    <lineage>
        <taxon>Bacteria</taxon>
        <taxon>Pseudomonadati</taxon>
        <taxon>Pseudomonadota</taxon>
        <taxon>Betaproteobacteria</taxon>
        <taxon>Neisseriales</taxon>
        <taxon>Neisseriaceae</taxon>
        <taxon>Alysiella</taxon>
    </lineage>
</organism>
<dbReference type="Proteomes" id="UP000254209">
    <property type="component" value="Unassembled WGS sequence"/>
</dbReference>
<dbReference type="OrthoDB" id="9989467at2"/>
<gene>
    <name evidence="2" type="ORF">NCTC10283_01243</name>
</gene>
<accession>A0A376BMU9</accession>
<dbReference type="EMBL" id="UFSO01000002">
    <property type="protein sequence ID" value="SSY71107.1"/>
    <property type="molecule type" value="Genomic_DNA"/>
</dbReference>
<dbReference type="RefSeq" id="WP_034294439.1">
    <property type="nucleotide sequence ID" value="NZ_CP091519.2"/>
</dbReference>
<reference evidence="2 3" key="1">
    <citation type="submission" date="2018-06" db="EMBL/GenBank/DDBJ databases">
        <authorList>
            <consortium name="Pathogen Informatics"/>
            <person name="Doyle S."/>
        </authorList>
    </citation>
    <scope>NUCLEOTIDE SEQUENCE [LARGE SCALE GENOMIC DNA]</scope>
    <source>
        <strain evidence="2 3">NCTC10283</strain>
    </source>
</reference>
<keyword evidence="1" id="KW-0472">Membrane</keyword>
<proteinExistence type="predicted"/>
<keyword evidence="3" id="KW-1185">Reference proteome</keyword>